<dbReference type="PANTHER" id="PTHR34853">
    <property type="match status" value="1"/>
</dbReference>
<dbReference type="PANTHER" id="PTHR34853:SF5">
    <property type="entry name" value="LIP-DOMAIN-CONTAINING PROTEIN-RELATED"/>
    <property type="match status" value="1"/>
</dbReference>
<proteinExistence type="predicted"/>
<dbReference type="EMBL" id="JAXOVC010000001">
    <property type="protein sequence ID" value="KAK4507490.1"/>
    <property type="molecule type" value="Genomic_DNA"/>
</dbReference>
<keyword evidence="1" id="KW-0378">Hydrolase</keyword>
<evidence type="ECO:0000313" key="3">
    <source>
        <dbReference type="EMBL" id="KAK4495560.1"/>
    </source>
</evidence>
<dbReference type="InterPro" id="IPR005152">
    <property type="entry name" value="Lipase_secreted"/>
</dbReference>
<dbReference type="SUPFAM" id="SSF53474">
    <property type="entry name" value="alpha/beta-Hydrolases"/>
    <property type="match status" value="1"/>
</dbReference>
<comment type="caution">
    <text evidence="4">The sequence shown here is derived from an EMBL/GenBank/DDBJ whole genome shotgun (WGS) entry which is preliminary data.</text>
</comment>
<dbReference type="Proteomes" id="UP001305779">
    <property type="component" value="Unassembled WGS sequence"/>
</dbReference>
<sequence>MLLGCLAKLFVLAACAKAVLLPSQDPFYAQPSNISSYAPGAIIDARSMPTNINSLFPNEPNITVEEAYQYLYRTTDSLGNAVAAVTTLLVPYNADSSKLLSYQTAYITAALDQGWYVVTSDYEGLQAQYVAGVQAGYATLDSVRAVFNDVSTNGVDSKARYVMWGYSGGSLASEWAALSGLIPNVTSVLQTINKGANAGLAFSGVDGLSTYDNQGGRLEADSLIAKAYPDLKTWLDKNLIASKKPEFQSIASGCLTQTMSTGASQDLFSYFTRSQQSLYDPVPQSVLNVSGIMGQHGIPTIPMFIFKAIGDDISPSKDTDVLVDWYCGQKDVQVNIEYHKDVIGNHATEAITGSASAFEWVAERLEGKAVKGKGCVVEYVALTSVDLGTVGKLGAEVVAVLQDLLGGRLGTVVSG</sequence>
<organism evidence="4 5">
    <name type="scientific">Zasmidium cellare</name>
    <name type="common">Wine cellar mold</name>
    <name type="synonym">Racodium cellare</name>
    <dbReference type="NCBI Taxonomy" id="395010"/>
    <lineage>
        <taxon>Eukaryota</taxon>
        <taxon>Fungi</taxon>
        <taxon>Dikarya</taxon>
        <taxon>Ascomycota</taxon>
        <taxon>Pezizomycotina</taxon>
        <taxon>Dothideomycetes</taxon>
        <taxon>Dothideomycetidae</taxon>
        <taxon>Mycosphaerellales</taxon>
        <taxon>Mycosphaerellaceae</taxon>
        <taxon>Zasmidium</taxon>
    </lineage>
</organism>
<dbReference type="Gene3D" id="3.40.50.1820">
    <property type="entry name" value="alpha/beta hydrolase"/>
    <property type="match status" value="3"/>
</dbReference>
<dbReference type="EMBL" id="JAXOVC010000011">
    <property type="protein sequence ID" value="KAK4495560.1"/>
    <property type="molecule type" value="Genomic_DNA"/>
</dbReference>
<dbReference type="Pfam" id="PF03583">
    <property type="entry name" value="LIP"/>
    <property type="match status" value="1"/>
</dbReference>
<evidence type="ECO:0000256" key="2">
    <source>
        <dbReference type="SAM" id="SignalP"/>
    </source>
</evidence>
<feature type="signal peptide" evidence="2">
    <location>
        <begin position="1"/>
        <end position="18"/>
    </location>
</feature>
<reference evidence="4" key="2">
    <citation type="submission" date="2023-10" db="EMBL/GenBank/DDBJ databases">
        <authorList>
            <person name="Van Westerhoven A."/>
        </authorList>
    </citation>
    <scope>NUCLEOTIDE SEQUENCE</scope>
    <source>
        <strain evidence="4">P124</strain>
    </source>
</reference>
<evidence type="ECO:0000313" key="5">
    <source>
        <dbReference type="Proteomes" id="UP001305779"/>
    </source>
</evidence>
<name>A0ABR0F249_ZASCE</name>
<evidence type="ECO:0000313" key="4">
    <source>
        <dbReference type="EMBL" id="KAK4507490.1"/>
    </source>
</evidence>
<keyword evidence="5" id="KW-1185">Reference proteome</keyword>
<gene>
    <name evidence="4" type="ORF">PRZ48_001225</name>
    <name evidence="3" type="ORF">PRZ48_012828</name>
</gene>
<feature type="chain" id="PRO_5045031338" description="LIP-domain-containing protein" evidence="2">
    <location>
        <begin position="19"/>
        <end position="415"/>
    </location>
</feature>
<protein>
    <recommendedName>
        <fullName evidence="6">LIP-domain-containing protein</fullName>
    </recommendedName>
</protein>
<reference evidence="4 5" key="1">
    <citation type="journal article" date="2023" name="G3 (Bethesda)">
        <title>A chromosome-level genome assembly of Zasmidium syzygii isolated from banana leaves.</title>
        <authorList>
            <person name="van Westerhoven A.C."/>
            <person name="Mehrabi R."/>
            <person name="Talebi R."/>
            <person name="Steentjes M.B.F."/>
            <person name="Corcolon B."/>
            <person name="Chong P.A."/>
            <person name="Kema G.H.J."/>
            <person name="Seidl M.F."/>
        </authorList>
    </citation>
    <scope>NUCLEOTIDE SEQUENCE [LARGE SCALE GENOMIC DNA]</scope>
    <source>
        <strain evidence="4 5">P124</strain>
    </source>
</reference>
<accession>A0ABR0F249</accession>
<evidence type="ECO:0008006" key="6">
    <source>
        <dbReference type="Google" id="ProtNLM"/>
    </source>
</evidence>
<keyword evidence="2" id="KW-0732">Signal</keyword>
<evidence type="ECO:0000256" key="1">
    <source>
        <dbReference type="ARBA" id="ARBA00022801"/>
    </source>
</evidence>
<dbReference type="InterPro" id="IPR029058">
    <property type="entry name" value="AB_hydrolase_fold"/>
</dbReference>